<keyword evidence="2" id="KW-0472">Membrane</keyword>
<evidence type="ECO:0000256" key="1">
    <source>
        <dbReference type="SAM" id="MobiDB-lite"/>
    </source>
</evidence>
<feature type="transmembrane region" description="Helical" evidence="2">
    <location>
        <begin position="370"/>
        <end position="391"/>
    </location>
</feature>
<dbReference type="Pfam" id="PF06912">
    <property type="entry name" value="DUF1275"/>
    <property type="match status" value="1"/>
</dbReference>
<dbReference type="EMBL" id="HBKQ01000694">
    <property type="protein sequence ID" value="CAE2200440.1"/>
    <property type="molecule type" value="Transcribed_RNA"/>
</dbReference>
<feature type="transmembrane region" description="Helical" evidence="2">
    <location>
        <begin position="346"/>
        <end position="364"/>
    </location>
</feature>
<accession>A0A7S4HIP7</accession>
<name>A0A7S4HIP7_9STRA</name>
<gene>
    <name evidence="3" type="ORF">OAUR00152_LOCUS474</name>
</gene>
<dbReference type="InterPro" id="IPR010699">
    <property type="entry name" value="DUF1275"/>
</dbReference>
<reference evidence="3" key="1">
    <citation type="submission" date="2021-01" db="EMBL/GenBank/DDBJ databases">
        <authorList>
            <person name="Corre E."/>
            <person name="Pelletier E."/>
            <person name="Niang G."/>
            <person name="Scheremetjew M."/>
            <person name="Finn R."/>
            <person name="Kale V."/>
            <person name="Holt S."/>
            <person name="Cochrane G."/>
            <person name="Meng A."/>
            <person name="Brown T."/>
            <person name="Cohen L."/>
        </authorList>
    </citation>
    <scope>NUCLEOTIDE SEQUENCE</scope>
    <source>
        <strain evidence="3">Isolate 1302-5</strain>
    </source>
</reference>
<keyword evidence="2" id="KW-0812">Transmembrane</keyword>
<evidence type="ECO:0000313" key="3">
    <source>
        <dbReference type="EMBL" id="CAE2200440.1"/>
    </source>
</evidence>
<evidence type="ECO:0000256" key="2">
    <source>
        <dbReference type="SAM" id="Phobius"/>
    </source>
</evidence>
<protein>
    <submittedName>
        <fullName evidence="3">Uncharacterized protein</fullName>
    </submittedName>
</protein>
<organism evidence="3">
    <name type="scientific">Odontella aurita</name>
    <dbReference type="NCBI Taxonomy" id="265563"/>
    <lineage>
        <taxon>Eukaryota</taxon>
        <taxon>Sar</taxon>
        <taxon>Stramenopiles</taxon>
        <taxon>Ochrophyta</taxon>
        <taxon>Bacillariophyta</taxon>
        <taxon>Mediophyceae</taxon>
        <taxon>Biddulphiophycidae</taxon>
        <taxon>Eupodiscales</taxon>
        <taxon>Odontellaceae</taxon>
        <taxon>Odontella</taxon>
    </lineage>
</organism>
<feature type="transmembrane region" description="Helical" evidence="2">
    <location>
        <begin position="187"/>
        <end position="207"/>
    </location>
</feature>
<keyword evidence="2" id="KW-1133">Transmembrane helix</keyword>
<proteinExistence type="predicted"/>
<sequence length="442" mass="45708">MRWATTIVPLAATQSAIGLSLSGTAPLRAHRTLISAPSSPFSRPTNLFGPTGRSGRNFGGNDAAPIRTVDLARWWCPARGHGAGARTFRTSLPSAVVMGEGTDVEKDAEASIAAAAETPSATTTTAAGDGGGGIILVTASVLTKSLAFLAGVADVLCSTRHECYANMMTGNTVKFATAVAERRSIDALFSLSVLSSYVLGFGMYRIADRLVAARRRRRRRRKSSGSSSATAAAGAGAAEELEEEDPSPTPVVVAPGIFAAFALYDALYHRFGGPSSTISTRWIVPLLAAASGTVNAAGSEATGAVANMMTGNLQKVSNYAADAALRLVFGGPRPNENLRDGARKSAGVVGCFAAGIAASSFFAARTGIAWGGGGGPFTMLGGAYALLLLTFDRPVLRRGRSSSSSPRAVWRSVRKQISWGLSDDAPDEPCELDALESECSVP</sequence>
<dbReference type="AlphaFoldDB" id="A0A7S4HIP7"/>
<feature type="region of interest" description="Disordered" evidence="1">
    <location>
        <begin position="217"/>
        <end position="248"/>
    </location>
</feature>
<feature type="compositionally biased region" description="Low complexity" evidence="1">
    <location>
        <begin position="224"/>
        <end position="238"/>
    </location>
</feature>